<evidence type="ECO:0000313" key="1">
    <source>
        <dbReference type="EMBL" id="EST10423.1"/>
    </source>
</evidence>
<dbReference type="EMBL" id="AWTC01000024">
    <property type="protein sequence ID" value="EST10423.1"/>
    <property type="molecule type" value="Genomic_DNA"/>
</dbReference>
<sequence length="75" mass="8484">MQKYKIFNTITTVIITDSEAESVAEALANVDELNFKKIQMTLTDVNGKEHVINAEEWKIKSEVMNETGEKVAESH</sequence>
<dbReference type="AlphaFoldDB" id="V6ITX3"/>
<organism evidence="1 2">
    <name type="scientific">Sporolactobacillus laevolacticus DSM 442</name>
    <dbReference type="NCBI Taxonomy" id="1395513"/>
    <lineage>
        <taxon>Bacteria</taxon>
        <taxon>Bacillati</taxon>
        <taxon>Bacillota</taxon>
        <taxon>Bacilli</taxon>
        <taxon>Bacillales</taxon>
        <taxon>Sporolactobacillaceae</taxon>
        <taxon>Sporolactobacillus</taxon>
    </lineage>
</organism>
<dbReference type="PATRIC" id="fig|1395513.3.peg.3528"/>
<dbReference type="RefSeq" id="WP_023511668.1">
    <property type="nucleotide sequence ID" value="NZ_AWTC01000024.1"/>
</dbReference>
<name>V6ITX3_9BACL</name>
<comment type="caution">
    <text evidence="1">The sequence shown here is derived from an EMBL/GenBank/DDBJ whole genome shotgun (WGS) entry which is preliminary data.</text>
</comment>
<dbReference type="Proteomes" id="UP000018296">
    <property type="component" value="Unassembled WGS sequence"/>
</dbReference>
<proteinExistence type="predicted"/>
<evidence type="ECO:0000313" key="2">
    <source>
        <dbReference type="Proteomes" id="UP000018296"/>
    </source>
</evidence>
<accession>V6ITX3</accession>
<gene>
    <name evidence="1" type="ORF">P343_17390</name>
</gene>
<reference evidence="1 2" key="1">
    <citation type="journal article" date="2013" name="Genome Announc.">
        <title>Genome Sequence of Sporolactobacillus laevolacticus DSM442, an Efficient Polymer-Grade D-Lactate Producer from Agricultural Waste Cottonseed as a Nitrogen Source.</title>
        <authorList>
            <person name="Wang H."/>
            <person name="Wang L."/>
            <person name="Ju J."/>
            <person name="Yu B."/>
            <person name="Ma Y."/>
        </authorList>
    </citation>
    <scope>NUCLEOTIDE SEQUENCE [LARGE SCALE GENOMIC DNA]</scope>
    <source>
        <strain evidence="1 2">DSM 442</strain>
    </source>
</reference>
<keyword evidence="2" id="KW-1185">Reference proteome</keyword>
<protein>
    <submittedName>
        <fullName evidence="1">Uncharacterized protein</fullName>
    </submittedName>
</protein>